<dbReference type="PROSITE" id="PS50076">
    <property type="entry name" value="DNAJ_2"/>
    <property type="match status" value="1"/>
</dbReference>
<dbReference type="CDD" id="cd10719">
    <property type="entry name" value="DnaJ_zf"/>
    <property type="match status" value="1"/>
</dbReference>
<protein>
    <recommendedName>
        <fullName evidence="6">DnaJ homolog 1, mitochondrial</fullName>
    </recommendedName>
</protein>
<dbReference type="FunFam" id="2.10.230.10:FF:000002">
    <property type="entry name" value="Molecular chaperone DnaJ"/>
    <property type="match status" value="1"/>
</dbReference>
<dbReference type="PROSITE" id="PS51188">
    <property type="entry name" value="ZF_CR"/>
    <property type="match status" value="1"/>
</dbReference>
<name>A0A9N8ZUE2_9GLOM</name>
<dbReference type="Proteomes" id="UP000789831">
    <property type="component" value="Unassembled WGS sequence"/>
</dbReference>
<evidence type="ECO:0000256" key="5">
    <source>
        <dbReference type="ARBA" id="ARBA00023186"/>
    </source>
</evidence>
<dbReference type="Gene3D" id="2.60.260.20">
    <property type="entry name" value="Urease metallochaperone UreE, N-terminal domain"/>
    <property type="match status" value="2"/>
</dbReference>
<dbReference type="SUPFAM" id="SSF57938">
    <property type="entry name" value="DnaJ/Hsp40 cysteine-rich domain"/>
    <property type="match status" value="1"/>
</dbReference>
<dbReference type="InterPro" id="IPR001305">
    <property type="entry name" value="HSP_DnaJ_Cys-rich_dom"/>
</dbReference>
<feature type="domain" description="CR-type" evidence="9">
    <location>
        <begin position="122"/>
        <end position="204"/>
    </location>
</feature>
<dbReference type="PANTHER" id="PTHR43096:SF10">
    <property type="entry name" value="CHAPERONE PROTEIN DNAJ A6, CHLOROPLASTIC"/>
    <property type="match status" value="1"/>
</dbReference>
<evidence type="ECO:0000259" key="9">
    <source>
        <dbReference type="PROSITE" id="PS51188"/>
    </source>
</evidence>
<evidence type="ECO:0000313" key="11">
    <source>
        <dbReference type="Proteomes" id="UP000789831"/>
    </source>
</evidence>
<gene>
    <name evidence="10" type="ORF">AGERDE_LOCUS4551</name>
</gene>
<dbReference type="GO" id="GO:0042026">
    <property type="term" value="P:protein refolding"/>
    <property type="evidence" value="ECO:0007669"/>
    <property type="project" value="TreeGrafter"/>
</dbReference>
<evidence type="ECO:0000256" key="4">
    <source>
        <dbReference type="ARBA" id="ARBA00022833"/>
    </source>
</evidence>
<comment type="caution">
    <text evidence="10">The sequence shown here is derived from an EMBL/GenBank/DDBJ whole genome shotgun (WGS) entry which is preliminary data.</text>
</comment>
<keyword evidence="2" id="KW-0677">Repeat</keyword>
<dbReference type="Gene3D" id="1.10.287.110">
    <property type="entry name" value="DnaJ domain"/>
    <property type="match status" value="1"/>
</dbReference>
<evidence type="ECO:0000256" key="2">
    <source>
        <dbReference type="ARBA" id="ARBA00022737"/>
    </source>
</evidence>
<dbReference type="Pfam" id="PF01556">
    <property type="entry name" value="DnaJ_C"/>
    <property type="match status" value="1"/>
</dbReference>
<evidence type="ECO:0000256" key="1">
    <source>
        <dbReference type="ARBA" id="ARBA00022723"/>
    </source>
</evidence>
<keyword evidence="4 7" id="KW-0862">Zinc</keyword>
<sequence length="345" mass="38388">MAKKNYYNTLGVAKNASETEIKSAYPDERMKEINEAYGVLSNPKKRHTYDQYGSEEAFRQGPNATEGFGPDSSFFKDIFDTFFGGETDYARQRTRSADRTSPQPGSDILINLVLTFKESVLGTKKKITLELEKACSACRQTGAYSPSDTGECPTCQGRGVVNTIQKTVLGAIRTQITCSRCQGKGKIIKKRCGYCLGKKFLALKEIIELSIPRGVQPEQKLRYQGIGNDGLHGGSRGDIYVEIKVKENSYFQRKDNDIHVNLPISFLDAILGNQVEVITLEGIEKVFVPPGTQNGDYLSLRGRGCYLGINKTTRGDFYAWLQVKIPKKITGTTETILQNLRKESS</sequence>
<evidence type="ECO:0000256" key="6">
    <source>
        <dbReference type="ARBA" id="ARBA00072890"/>
    </source>
</evidence>
<dbReference type="EMBL" id="CAJVPL010000534">
    <property type="protein sequence ID" value="CAG8507176.1"/>
    <property type="molecule type" value="Genomic_DNA"/>
</dbReference>
<dbReference type="GO" id="GO:0005737">
    <property type="term" value="C:cytoplasm"/>
    <property type="evidence" value="ECO:0007669"/>
    <property type="project" value="TreeGrafter"/>
</dbReference>
<evidence type="ECO:0000256" key="3">
    <source>
        <dbReference type="ARBA" id="ARBA00022771"/>
    </source>
</evidence>
<dbReference type="PANTHER" id="PTHR43096">
    <property type="entry name" value="DNAJ HOMOLOG 1, MITOCHONDRIAL-RELATED"/>
    <property type="match status" value="1"/>
</dbReference>
<proteinExistence type="inferred from homology"/>
<dbReference type="InterPro" id="IPR008971">
    <property type="entry name" value="HSP40/DnaJ_pept-bd"/>
</dbReference>
<dbReference type="PRINTS" id="PR00625">
    <property type="entry name" value="JDOMAIN"/>
</dbReference>
<dbReference type="Gene3D" id="2.10.230.10">
    <property type="entry name" value="Heat shock protein DnaJ, cysteine-rich domain"/>
    <property type="match status" value="1"/>
</dbReference>
<organism evidence="10 11">
    <name type="scientific">Ambispora gerdemannii</name>
    <dbReference type="NCBI Taxonomy" id="144530"/>
    <lineage>
        <taxon>Eukaryota</taxon>
        <taxon>Fungi</taxon>
        <taxon>Fungi incertae sedis</taxon>
        <taxon>Mucoromycota</taxon>
        <taxon>Glomeromycotina</taxon>
        <taxon>Glomeromycetes</taxon>
        <taxon>Archaeosporales</taxon>
        <taxon>Ambisporaceae</taxon>
        <taxon>Ambispora</taxon>
    </lineage>
</organism>
<dbReference type="FunFam" id="2.60.260.20:FF:000005">
    <property type="entry name" value="Chaperone protein dnaJ 1, mitochondrial"/>
    <property type="match status" value="1"/>
</dbReference>
<feature type="domain" description="J" evidence="8">
    <location>
        <begin position="5"/>
        <end position="53"/>
    </location>
</feature>
<keyword evidence="1 7" id="KW-0479">Metal-binding</keyword>
<evidence type="ECO:0000259" key="8">
    <source>
        <dbReference type="PROSITE" id="PS50076"/>
    </source>
</evidence>
<dbReference type="GO" id="GO:0008270">
    <property type="term" value="F:zinc ion binding"/>
    <property type="evidence" value="ECO:0007669"/>
    <property type="project" value="UniProtKB-KW"/>
</dbReference>
<dbReference type="CDD" id="cd06257">
    <property type="entry name" value="DnaJ"/>
    <property type="match status" value="1"/>
</dbReference>
<dbReference type="HAMAP" id="MF_01152">
    <property type="entry name" value="DnaJ"/>
    <property type="match status" value="1"/>
</dbReference>
<dbReference type="GO" id="GO:0051082">
    <property type="term" value="F:unfolded protein binding"/>
    <property type="evidence" value="ECO:0007669"/>
    <property type="project" value="InterPro"/>
</dbReference>
<keyword evidence="5" id="KW-0143">Chaperone</keyword>
<dbReference type="Pfam" id="PF00684">
    <property type="entry name" value="DnaJ_CXXCXGXG"/>
    <property type="match status" value="1"/>
</dbReference>
<keyword evidence="11" id="KW-1185">Reference proteome</keyword>
<reference evidence="10" key="1">
    <citation type="submission" date="2021-06" db="EMBL/GenBank/DDBJ databases">
        <authorList>
            <person name="Kallberg Y."/>
            <person name="Tangrot J."/>
            <person name="Rosling A."/>
        </authorList>
    </citation>
    <scope>NUCLEOTIDE SEQUENCE</scope>
    <source>
        <strain evidence="10">MT106</strain>
    </source>
</reference>
<accession>A0A9N8ZUE2</accession>
<dbReference type="SMART" id="SM00271">
    <property type="entry name" value="DnaJ"/>
    <property type="match status" value="1"/>
</dbReference>
<dbReference type="GO" id="GO:0005524">
    <property type="term" value="F:ATP binding"/>
    <property type="evidence" value="ECO:0007669"/>
    <property type="project" value="InterPro"/>
</dbReference>
<feature type="zinc finger region" description="CR-type" evidence="7">
    <location>
        <begin position="122"/>
        <end position="204"/>
    </location>
</feature>
<keyword evidence="3 7" id="KW-0863">Zinc-finger</keyword>
<dbReference type="GO" id="GO:0031072">
    <property type="term" value="F:heat shock protein binding"/>
    <property type="evidence" value="ECO:0007669"/>
    <property type="project" value="InterPro"/>
</dbReference>
<dbReference type="SUPFAM" id="SSF46565">
    <property type="entry name" value="Chaperone J-domain"/>
    <property type="match status" value="1"/>
</dbReference>
<dbReference type="InterPro" id="IPR036410">
    <property type="entry name" value="HSP_DnaJ_Cys-rich_dom_sf"/>
</dbReference>
<evidence type="ECO:0000313" key="10">
    <source>
        <dbReference type="EMBL" id="CAG8507176.1"/>
    </source>
</evidence>
<dbReference type="CDD" id="cd10747">
    <property type="entry name" value="DnaJ_C"/>
    <property type="match status" value="1"/>
</dbReference>
<evidence type="ECO:0000256" key="7">
    <source>
        <dbReference type="PROSITE-ProRule" id="PRU00546"/>
    </source>
</evidence>
<dbReference type="OrthoDB" id="10256793at2759"/>
<dbReference type="InterPro" id="IPR001623">
    <property type="entry name" value="DnaJ_domain"/>
</dbReference>
<dbReference type="InterPro" id="IPR012724">
    <property type="entry name" value="DnaJ"/>
</dbReference>
<dbReference type="InterPro" id="IPR036869">
    <property type="entry name" value="J_dom_sf"/>
</dbReference>
<dbReference type="InterPro" id="IPR002939">
    <property type="entry name" value="DnaJ_C"/>
</dbReference>
<dbReference type="GO" id="GO:0009408">
    <property type="term" value="P:response to heat"/>
    <property type="evidence" value="ECO:0007669"/>
    <property type="project" value="InterPro"/>
</dbReference>
<dbReference type="AlphaFoldDB" id="A0A9N8ZUE2"/>
<dbReference type="SUPFAM" id="SSF49493">
    <property type="entry name" value="HSP40/DnaJ peptide-binding domain"/>
    <property type="match status" value="2"/>
</dbReference>